<feature type="region of interest" description="Disordered" evidence="1">
    <location>
        <begin position="1"/>
        <end position="79"/>
    </location>
</feature>
<keyword evidence="3" id="KW-1185">Reference proteome</keyword>
<evidence type="ECO:0000313" key="3">
    <source>
        <dbReference type="Proteomes" id="UP001500454"/>
    </source>
</evidence>
<reference evidence="3" key="1">
    <citation type="journal article" date="2019" name="Int. J. Syst. Evol. Microbiol.">
        <title>The Global Catalogue of Microorganisms (GCM) 10K type strain sequencing project: providing services to taxonomists for standard genome sequencing and annotation.</title>
        <authorList>
            <consortium name="The Broad Institute Genomics Platform"/>
            <consortium name="The Broad Institute Genome Sequencing Center for Infectious Disease"/>
            <person name="Wu L."/>
            <person name="Ma J."/>
        </authorList>
    </citation>
    <scope>NUCLEOTIDE SEQUENCE [LARGE SCALE GENOMIC DNA]</scope>
    <source>
        <strain evidence="3">JCM 17924</strain>
    </source>
</reference>
<feature type="compositionally biased region" description="Polar residues" evidence="1">
    <location>
        <begin position="1"/>
        <end position="14"/>
    </location>
</feature>
<protein>
    <submittedName>
        <fullName evidence="2">Uncharacterized protein</fullName>
    </submittedName>
</protein>
<gene>
    <name evidence="2" type="ORF">GCM10023186_21370</name>
</gene>
<proteinExistence type="predicted"/>
<sequence length="79" mass="8199">MTPDQHQPTNSTPNEADEAQSRTGQQPASNDTAATPEPTQPTSTQGHMGDGAGQRGGYGDSDQTNGMEGAEQPKTDQEA</sequence>
<comment type="caution">
    <text evidence="2">The sequence shown here is derived from an EMBL/GenBank/DDBJ whole genome shotgun (WGS) entry which is preliminary data.</text>
</comment>
<accession>A0ABP8IZQ9</accession>
<dbReference type="Proteomes" id="UP001500454">
    <property type="component" value="Unassembled WGS sequence"/>
</dbReference>
<name>A0ABP8IZQ9_9BACT</name>
<feature type="compositionally biased region" description="Gly residues" evidence="1">
    <location>
        <begin position="48"/>
        <end position="59"/>
    </location>
</feature>
<evidence type="ECO:0000313" key="2">
    <source>
        <dbReference type="EMBL" id="GAA4381696.1"/>
    </source>
</evidence>
<evidence type="ECO:0000256" key="1">
    <source>
        <dbReference type="SAM" id="MobiDB-lite"/>
    </source>
</evidence>
<organism evidence="2 3">
    <name type="scientific">Hymenobacter koreensis</name>
    <dbReference type="NCBI Taxonomy" id="1084523"/>
    <lineage>
        <taxon>Bacteria</taxon>
        <taxon>Pseudomonadati</taxon>
        <taxon>Bacteroidota</taxon>
        <taxon>Cytophagia</taxon>
        <taxon>Cytophagales</taxon>
        <taxon>Hymenobacteraceae</taxon>
        <taxon>Hymenobacter</taxon>
    </lineage>
</organism>
<dbReference type="EMBL" id="BAABHA010000004">
    <property type="protein sequence ID" value="GAA4381696.1"/>
    <property type="molecule type" value="Genomic_DNA"/>
</dbReference>
<dbReference type="RefSeq" id="WP_345224021.1">
    <property type="nucleotide sequence ID" value="NZ_BAABHA010000004.1"/>
</dbReference>
<feature type="compositionally biased region" description="Polar residues" evidence="1">
    <location>
        <begin position="21"/>
        <end position="33"/>
    </location>
</feature>